<dbReference type="Proteomes" id="UP000503004">
    <property type="component" value="Chromosome"/>
</dbReference>
<gene>
    <name evidence="1" type="ORF">GNH96_02970</name>
</gene>
<dbReference type="InterPro" id="IPR027417">
    <property type="entry name" value="P-loop_NTPase"/>
</dbReference>
<dbReference type="RefSeq" id="WP_169602153.1">
    <property type="nucleotide sequence ID" value="NZ_CP046565.1"/>
</dbReference>
<accession>A0A858Q5H4</accession>
<name>A0A858Q5H4_9GAMM</name>
<evidence type="ECO:0000313" key="2">
    <source>
        <dbReference type="Proteomes" id="UP000503004"/>
    </source>
</evidence>
<protein>
    <submittedName>
        <fullName evidence="1">AAA domain-containing protein</fullName>
    </submittedName>
</protein>
<sequence length="354" mass="40605">MRLSTSIISRYVLSLKSKPLVILSGISGTGKTKIAQLFAEYMLQNETEEEKEKRLAFVSVRPDWTDNRGLLGYYNLLDQRYYTTKVLRLLIEAEKHPDKPYFIILDEMNLAKVEHYFSDFLSVMESRTAGNPKGERIELHGIRNHKVLAIESTETDPIPIPAEIHIPNNVYFTGTVNVDETTYMFSPKVLDRANVIEFNEVSFSPSDPILGNFRLKSDQQEVLNWFHEAETTFCSLDDFRKAAKEHPRFSETVNALKNLLEPFHLHFGYRVANEMARFILLAVKHVGAEHLNDAIDIQILQKVLPKFHGTQGKLEEPLKTLNAFCETSDFARSAKKLQRMLKDLSDQGYCSFIA</sequence>
<proteinExistence type="predicted"/>
<dbReference type="Gene3D" id="3.40.50.300">
    <property type="entry name" value="P-loop containing nucleotide triphosphate hydrolases"/>
    <property type="match status" value="1"/>
</dbReference>
<reference evidence="2" key="1">
    <citation type="submission" date="2019-12" db="EMBL/GenBank/DDBJ databases">
        <authorList>
            <person name="Awala S.I."/>
            <person name="Rhee S.K."/>
        </authorList>
    </citation>
    <scope>NUCLEOTIDE SEQUENCE [LARGE SCALE GENOMIC DNA]</scope>
    <source>
        <strain evidence="2">IM1</strain>
    </source>
</reference>
<dbReference type="AlphaFoldDB" id="A0A858Q5H4"/>
<dbReference type="KEGG" id="metu:GNH96_02970"/>
<organism evidence="1 2">
    <name type="scientific">Methylococcus geothermalis</name>
    <dbReference type="NCBI Taxonomy" id="2681310"/>
    <lineage>
        <taxon>Bacteria</taxon>
        <taxon>Pseudomonadati</taxon>
        <taxon>Pseudomonadota</taxon>
        <taxon>Gammaproteobacteria</taxon>
        <taxon>Methylococcales</taxon>
        <taxon>Methylococcaceae</taxon>
        <taxon>Methylococcus</taxon>
    </lineage>
</organism>
<dbReference type="EMBL" id="CP046565">
    <property type="protein sequence ID" value="QJD29033.1"/>
    <property type="molecule type" value="Genomic_DNA"/>
</dbReference>
<dbReference type="SUPFAM" id="SSF52540">
    <property type="entry name" value="P-loop containing nucleoside triphosphate hydrolases"/>
    <property type="match status" value="1"/>
</dbReference>
<evidence type="ECO:0000313" key="1">
    <source>
        <dbReference type="EMBL" id="QJD29033.1"/>
    </source>
</evidence>
<keyword evidence="2" id="KW-1185">Reference proteome</keyword>